<feature type="compositionally biased region" description="Low complexity" evidence="1">
    <location>
        <begin position="327"/>
        <end position="339"/>
    </location>
</feature>
<reference evidence="2 3" key="1">
    <citation type="submission" date="2016-10" db="EMBL/GenBank/DDBJ databases">
        <authorList>
            <person name="de Groot N.N."/>
        </authorList>
    </citation>
    <scope>NUCLEOTIDE SEQUENCE [LARGE SCALE GENOMIC DNA]</scope>
    <source>
        <strain evidence="2 3">MON 2.2</strain>
    </source>
</reference>
<gene>
    <name evidence="2" type="ORF">SAMN04489747_0658</name>
</gene>
<feature type="compositionally biased region" description="Low complexity" evidence="1">
    <location>
        <begin position="361"/>
        <end position="388"/>
    </location>
</feature>
<organism evidence="2 3">
    <name type="scientific">Auraticoccus monumenti</name>
    <dbReference type="NCBI Taxonomy" id="675864"/>
    <lineage>
        <taxon>Bacteria</taxon>
        <taxon>Bacillati</taxon>
        <taxon>Actinomycetota</taxon>
        <taxon>Actinomycetes</taxon>
        <taxon>Propionibacteriales</taxon>
        <taxon>Propionibacteriaceae</taxon>
        <taxon>Auraticoccus</taxon>
    </lineage>
</organism>
<dbReference type="STRING" id="675864.SAMN04489747_0658"/>
<dbReference type="Proteomes" id="UP000198546">
    <property type="component" value="Chromosome i"/>
</dbReference>
<name>A0A1G6TMN4_9ACTN</name>
<keyword evidence="3" id="KW-1185">Reference proteome</keyword>
<sequence length="414" mass="42283">MTGAGVASFSPAHAADVLAAARVWTGVRHADVPADELYRCWYAAPAAVAAWDPWWPPLGRLLRAGHAGSRSWTGPVRVARVGLAGTVVTRSASGDVRAHCRGDYVGTLGAGRDPVAGLDVRVLRRGGAHQVDGWWRTWGGGWSSTPGPRLSRLYLAPRTDSVVELVALLTRWLVDLERPWMLKCVAEPDLLGRPDAVVVYLPDDERESLWAAVARDVAGSTRPVRVPLTAPLGPGVGWAHEPGNGTSFGETRCRLLAAALSAWEATGAGPAVEADPDLLLEHVAGQLRHHGVDPAAPHARTEGSGLPEDASPGAGGGTRLAGDAARTSGDATRSADAAGTSGGGTRSGDAAGTSGGRTRSGDAAGTSGDAAGTSGDAAGTSGDAAGTSEDAARTSEDAARTSEGAGPHRQKEES</sequence>
<feature type="region of interest" description="Disordered" evidence="1">
    <location>
        <begin position="292"/>
        <end position="414"/>
    </location>
</feature>
<dbReference type="AlphaFoldDB" id="A0A1G6TMN4"/>
<dbReference type="Pfam" id="PF17914">
    <property type="entry name" value="HopA1"/>
    <property type="match status" value="1"/>
</dbReference>
<feature type="compositionally biased region" description="Basic and acidic residues" evidence="1">
    <location>
        <begin position="390"/>
        <end position="400"/>
    </location>
</feature>
<evidence type="ECO:0000313" key="3">
    <source>
        <dbReference type="Proteomes" id="UP000198546"/>
    </source>
</evidence>
<dbReference type="OrthoDB" id="4842715at2"/>
<evidence type="ECO:0000256" key="1">
    <source>
        <dbReference type="SAM" id="MobiDB-lite"/>
    </source>
</evidence>
<dbReference type="EMBL" id="LT629688">
    <property type="protein sequence ID" value="SDD30289.1"/>
    <property type="molecule type" value="Genomic_DNA"/>
</dbReference>
<dbReference type="RefSeq" id="WP_090590596.1">
    <property type="nucleotide sequence ID" value="NZ_LT629688.1"/>
</dbReference>
<dbReference type="InterPro" id="IPR040871">
    <property type="entry name" value="HopA1"/>
</dbReference>
<proteinExistence type="predicted"/>
<evidence type="ECO:0000313" key="2">
    <source>
        <dbReference type="EMBL" id="SDD30289.1"/>
    </source>
</evidence>
<protein>
    <submittedName>
        <fullName evidence="2">Uncharacterized protein</fullName>
    </submittedName>
</protein>
<accession>A0A1G6TMN4</accession>